<dbReference type="PANTHER" id="PTHR13710">
    <property type="entry name" value="DNA HELICASE RECQ FAMILY MEMBER"/>
    <property type="match status" value="1"/>
</dbReference>
<organism evidence="10 11">
    <name type="scientific">Priestia koreensis</name>
    <dbReference type="NCBI Taxonomy" id="284581"/>
    <lineage>
        <taxon>Bacteria</taxon>
        <taxon>Bacillati</taxon>
        <taxon>Bacillota</taxon>
        <taxon>Bacilli</taxon>
        <taxon>Bacillales</taxon>
        <taxon>Bacillaceae</taxon>
        <taxon>Priestia</taxon>
    </lineage>
</organism>
<dbReference type="Proteomes" id="UP000037558">
    <property type="component" value="Unassembled WGS sequence"/>
</dbReference>
<proteinExistence type="predicted"/>
<evidence type="ECO:0000256" key="4">
    <source>
        <dbReference type="ARBA" id="ARBA00022840"/>
    </source>
</evidence>
<feature type="domain" description="Helicase ATP-binding" evidence="8">
    <location>
        <begin position="24"/>
        <end position="191"/>
    </location>
</feature>
<dbReference type="GO" id="GO:0030894">
    <property type="term" value="C:replisome"/>
    <property type="evidence" value="ECO:0007669"/>
    <property type="project" value="TreeGrafter"/>
</dbReference>
<protein>
    <recommendedName>
        <fullName evidence="5">ATP-dependent DNA helicase RecQ</fullName>
    </recommendedName>
    <alternativeName>
        <fullName evidence="6">DNA 3'-5' helicase RecQ</fullName>
    </alternativeName>
</protein>
<dbReference type="PROSITE" id="PS51192">
    <property type="entry name" value="HELICASE_ATP_BIND_1"/>
    <property type="match status" value="1"/>
</dbReference>
<dbReference type="PANTHER" id="PTHR13710:SF84">
    <property type="entry name" value="ATP-DEPENDENT DNA HELICASE RECS-RELATED"/>
    <property type="match status" value="1"/>
</dbReference>
<dbReference type="GO" id="GO:0005524">
    <property type="term" value="F:ATP binding"/>
    <property type="evidence" value="ECO:0007669"/>
    <property type="project" value="UniProtKB-KW"/>
</dbReference>
<sequence>MNLEAVLFERFGYRSFREGQKEVIQEVLKGEHVIATLPTGTGKSLCYQLPAYVIGGPILIVSPLLSLMEDQVQQLKARGEKRVIAFNSFLSEEERRQALRDLSVYRYIYASPEILQAPAFIQSLKRAKLRLFVVDEAHCISQWGHDFRMDYSSLGDVWKNLGEPTCLALTATATKEVLHDIQTQLYLEHPRILTYSIDRPNIALYVEQVEDMEQKKLRVLETVKKLQKPGIVYCSSRTWTESLAMLLKDHGTERVAFYHGGMEHDQRLLVQQQFVNDQLDVICCTSAFGMGINKSDIRFVIHFHLPTQLESYLQEIGRAGRDGERSLALAFYHASDEDLSHSLIELELPSVSIIEEVLRYLHVHARNENGLISLKEFEQNVAVYLHVNETHWRFIKHHLQAHGIIRESWIHASMPLNDVHRYLVEVVQKRVEAKYRKLHVMKQFVHSSICRREQLLHYYEESLVQRPDACCDRCGLNLHDYEGTSRSVRLEFTDWKSELARLLKQSE</sequence>
<evidence type="ECO:0000256" key="3">
    <source>
        <dbReference type="ARBA" id="ARBA00022806"/>
    </source>
</evidence>
<dbReference type="PATRIC" id="fig|284581.3.peg.4115"/>
<dbReference type="InterPro" id="IPR011545">
    <property type="entry name" value="DEAD/DEAH_box_helicase_dom"/>
</dbReference>
<dbReference type="GO" id="GO:0006310">
    <property type="term" value="P:DNA recombination"/>
    <property type="evidence" value="ECO:0007669"/>
    <property type="project" value="InterPro"/>
</dbReference>
<dbReference type="Pfam" id="PF16124">
    <property type="entry name" value="RecQ_Zn_bind"/>
    <property type="match status" value="1"/>
</dbReference>
<dbReference type="GO" id="GO:0009378">
    <property type="term" value="F:four-way junction helicase activity"/>
    <property type="evidence" value="ECO:0007669"/>
    <property type="project" value="TreeGrafter"/>
</dbReference>
<dbReference type="PROSITE" id="PS50206">
    <property type="entry name" value="RHODANESE_3"/>
    <property type="match status" value="1"/>
</dbReference>
<dbReference type="NCBIfam" id="TIGR00614">
    <property type="entry name" value="recQ_fam"/>
    <property type="match status" value="1"/>
</dbReference>
<dbReference type="GO" id="GO:0006281">
    <property type="term" value="P:DNA repair"/>
    <property type="evidence" value="ECO:0007669"/>
    <property type="project" value="TreeGrafter"/>
</dbReference>
<dbReference type="SMART" id="SM00490">
    <property type="entry name" value="HELICc"/>
    <property type="match status" value="1"/>
</dbReference>
<keyword evidence="1" id="KW-0547">Nucleotide-binding</keyword>
<dbReference type="GO" id="GO:0003676">
    <property type="term" value="F:nucleic acid binding"/>
    <property type="evidence" value="ECO:0007669"/>
    <property type="project" value="InterPro"/>
</dbReference>
<dbReference type="AlphaFoldDB" id="A0A0M0KZU0"/>
<dbReference type="PROSITE" id="PS51194">
    <property type="entry name" value="HELICASE_CTER"/>
    <property type="match status" value="1"/>
</dbReference>
<dbReference type="InterPro" id="IPR001763">
    <property type="entry name" value="Rhodanese-like_dom"/>
</dbReference>
<dbReference type="InterPro" id="IPR001650">
    <property type="entry name" value="Helicase_C-like"/>
</dbReference>
<dbReference type="CDD" id="cd17920">
    <property type="entry name" value="DEXHc_RecQ"/>
    <property type="match status" value="1"/>
</dbReference>
<evidence type="ECO:0000313" key="11">
    <source>
        <dbReference type="Proteomes" id="UP000037558"/>
    </source>
</evidence>
<dbReference type="SUPFAM" id="SSF52540">
    <property type="entry name" value="P-loop containing nucleoside triphosphate hydrolases"/>
    <property type="match status" value="1"/>
</dbReference>
<evidence type="ECO:0000256" key="5">
    <source>
        <dbReference type="ARBA" id="ARBA00044535"/>
    </source>
</evidence>
<reference evidence="11" key="1">
    <citation type="submission" date="2015-08" db="EMBL/GenBank/DDBJ databases">
        <title>Fjat-14210 dsm16467.</title>
        <authorList>
            <person name="Liu B."/>
            <person name="Wang J."/>
            <person name="Zhu Y."/>
            <person name="Liu G."/>
            <person name="Chen Q."/>
            <person name="Chen Z."/>
            <person name="Lan J."/>
            <person name="Che J."/>
            <person name="Ge C."/>
            <person name="Shi H."/>
            <person name="Pan Z."/>
            <person name="Liu X."/>
        </authorList>
    </citation>
    <scope>NUCLEOTIDE SEQUENCE [LARGE SCALE GENOMIC DNA]</scope>
    <source>
        <strain evidence="11">DSM 16467</strain>
    </source>
</reference>
<keyword evidence="11" id="KW-1185">Reference proteome</keyword>
<evidence type="ECO:0000256" key="2">
    <source>
        <dbReference type="ARBA" id="ARBA00022801"/>
    </source>
</evidence>
<evidence type="ECO:0000256" key="1">
    <source>
        <dbReference type="ARBA" id="ARBA00022741"/>
    </source>
</evidence>
<comment type="caution">
    <text evidence="10">The sequence shown here is derived from an EMBL/GenBank/DDBJ whole genome shotgun (WGS) entry which is preliminary data.</text>
</comment>
<dbReference type="InterPro" id="IPR014001">
    <property type="entry name" value="Helicase_ATP-bd"/>
</dbReference>
<keyword evidence="4" id="KW-0067">ATP-binding</keyword>
<name>A0A0M0KZU0_9BACI</name>
<keyword evidence="2" id="KW-0378">Hydrolase</keyword>
<dbReference type="GO" id="GO:0043138">
    <property type="term" value="F:3'-5' DNA helicase activity"/>
    <property type="evidence" value="ECO:0007669"/>
    <property type="project" value="TreeGrafter"/>
</dbReference>
<keyword evidence="3" id="KW-0347">Helicase</keyword>
<evidence type="ECO:0000259" key="8">
    <source>
        <dbReference type="PROSITE" id="PS51192"/>
    </source>
</evidence>
<evidence type="ECO:0000259" key="9">
    <source>
        <dbReference type="PROSITE" id="PS51194"/>
    </source>
</evidence>
<dbReference type="Pfam" id="PF00271">
    <property type="entry name" value="Helicase_C"/>
    <property type="match status" value="1"/>
</dbReference>
<evidence type="ECO:0000313" key="10">
    <source>
        <dbReference type="EMBL" id="KOO44127.1"/>
    </source>
</evidence>
<evidence type="ECO:0000256" key="6">
    <source>
        <dbReference type="ARBA" id="ARBA00044550"/>
    </source>
</evidence>
<evidence type="ECO:0000259" key="7">
    <source>
        <dbReference type="PROSITE" id="PS50206"/>
    </source>
</evidence>
<dbReference type="STRING" id="284581.AMD01_15205"/>
<dbReference type="GO" id="GO:0016787">
    <property type="term" value="F:hydrolase activity"/>
    <property type="evidence" value="ECO:0007669"/>
    <property type="project" value="UniProtKB-KW"/>
</dbReference>
<dbReference type="CDD" id="cd18794">
    <property type="entry name" value="SF2_C_RecQ"/>
    <property type="match status" value="1"/>
</dbReference>
<accession>A0A0M0KZU0</accession>
<gene>
    <name evidence="10" type="ORF">AMD01_15205</name>
</gene>
<dbReference type="Pfam" id="PF00270">
    <property type="entry name" value="DEAD"/>
    <property type="match status" value="1"/>
</dbReference>
<dbReference type="SMART" id="SM00487">
    <property type="entry name" value="DEXDc"/>
    <property type="match status" value="1"/>
</dbReference>
<dbReference type="InterPro" id="IPR027417">
    <property type="entry name" value="P-loop_NTPase"/>
</dbReference>
<dbReference type="EMBL" id="LILC01000019">
    <property type="protein sequence ID" value="KOO44127.1"/>
    <property type="molecule type" value="Genomic_DNA"/>
</dbReference>
<dbReference type="Gene3D" id="3.40.50.300">
    <property type="entry name" value="P-loop containing nucleotide triphosphate hydrolases"/>
    <property type="match status" value="2"/>
</dbReference>
<feature type="domain" description="Helicase C-terminal" evidence="9">
    <location>
        <begin position="218"/>
        <end position="369"/>
    </location>
</feature>
<feature type="domain" description="Rhodanese" evidence="7">
    <location>
        <begin position="228"/>
        <end position="270"/>
    </location>
</feature>
<dbReference type="InterPro" id="IPR004589">
    <property type="entry name" value="DNA_helicase_ATP-dep_RecQ"/>
</dbReference>
<dbReference type="RefSeq" id="WP_053402333.1">
    <property type="nucleotide sequence ID" value="NZ_LILC01000019.1"/>
</dbReference>
<dbReference type="InterPro" id="IPR032284">
    <property type="entry name" value="RecQ_Zn-bd"/>
</dbReference>
<dbReference type="OrthoDB" id="9763310at2"/>
<dbReference type="GO" id="GO:0043590">
    <property type="term" value="C:bacterial nucleoid"/>
    <property type="evidence" value="ECO:0007669"/>
    <property type="project" value="TreeGrafter"/>
</dbReference>
<dbReference type="GO" id="GO:0005737">
    <property type="term" value="C:cytoplasm"/>
    <property type="evidence" value="ECO:0007669"/>
    <property type="project" value="TreeGrafter"/>
</dbReference>